<proteinExistence type="predicted"/>
<evidence type="ECO:0000313" key="1">
    <source>
        <dbReference type="EMBL" id="CAE7444685.1"/>
    </source>
</evidence>
<gene>
    <name evidence="1" type="ORF">SPIL2461_LOCUS10829</name>
</gene>
<keyword evidence="2" id="KW-1185">Reference proteome</keyword>
<dbReference type="OrthoDB" id="423901at2759"/>
<name>A0A812RKS7_SYMPI</name>
<sequence>DADCFCCSNDHRHPHTGEELMCDRFLVYSMLNEWYGGMQADGSCENDADNVHLKQFDHLVREDL</sequence>
<evidence type="ECO:0000313" key="2">
    <source>
        <dbReference type="Proteomes" id="UP000649617"/>
    </source>
</evidence>
<feature type="non-terminal residue" evidence="1">
    <location>
        <position position="64"/>
    </location>
</feature>
<dbReference type="AlphaFoldDB" id="A0A812RKS7"/>
<feature type="non-terminal residue" evidence="1">
    <location>
        <position position="1"/>
    </location>
</feature>
<organism evidence="1 2">
    <name type="scientific">Symbiodinium pilosum</name>
    <name type="common">Dinoflagellate</name>
    <dbReference type="NCBI Taxonomy" id="2952"/>
    <lineage>
        <taxon>Eukaryota</taxon>
        <taxon>Sar</taxon>
        <taxon>Alveolata</taxon>
        <taxon>Dinophyceae</taxon>
        <taxon>Suessiales</taxon>
        <taxon>Symbiodiniaceae</taxon>
        <taxon>Symbiodinium</taxon>
    </lineage>
</organism>
<dbReference type="Proteomes" id="UP000649617">
    <property type="component" value="Unassembled WGS sequence"/>
</dbReference>
<dbReference type="EMBL" id="CAJNIZ010020724">
    <property type="protein sequence ID" value="CAE7444685.1"/>
    <property type="molecule type" value="Genomic_DNA"/>
</dbReference>
<accession>A0A812RKS7</accession>
<reference evidence="1" key="1">
    <citation type="submission" date="2021-02" db="EMBL/GenBank/DDBJ databases">
        <authorList>
            <person name="Dougan E. K."/>
            <person name="Rhodes N."/>
            <person name="Thang M."/>
            <person name="Chan C."/>
        </authorList>
    </citation>
    <scope>NUCLEOTIDE SEQUENCE</scope>
</reference>
<comment type="caution">
    <text evidence="1">The sequence shown here is derived from an EMBL/GenBank/DDBJ whole genome shotgun (WGS) entry which is preliminary data.</text>
</comment>
<protein>
    <submittedName>
        <fullName evidence="1">Uncharacterized protein</fullName>
    </submittedName>
</protein>